<gene>
    <name evidence="2" type="ORF">AC478_00605</name>
</gene>
<sequence>MTLPRFNILALPPILFTFFFHTAVAGELDIQWQDNKLSIKAKGATVCEILKELAEKTNTKIRNDNPCDNVVNLNIEKKSFDEAIKKILKHDSYVLVDDDTERKLLVYNRKNMQQGNDADYSYSRDTMQPYIPEPAQPDATFNDTQQHYEQYQDPSAADTGQTMDANNPDPIPSPSEPPFAPDTLENAEGVPIPDPNEAYQDPMGGQ</sequence>
<evidence type="ECO:0000313" key="2">
    <source>
        <dbReference type="EMBL" id="KON32315.1"/>
    </source>
</evidence>
<reference evidence="3" key="1">
    <citation type="submission" date="2015-06" db="EMBL/GenBank/DDBJ databases">
        <title>New insights into the roles of widespread benthic archaea in carbon and nitrogen cycling.</title>
        <authorList>
            <person name="Lazar C.S."/>
            <person name="Baker B.J."/>
            <person name="Seitz K.W."/>
            <person name="Hyde A.S."/>
            <person name="Dick G.J."/>
            <person name="Hinrichs K.-U."/>
            <person name="Teske A.P."/>
        </authorList>
    </citation>
    <scope>NUCLEOTIDE SEQUENCE [LARGE SCALE GENOMIC DNA]</scope>
</reference>
<dbReference type="Proteomes" id="UP000054016">
    <property type="component" value="Unassembled WGS sequence"/>
</dbReference>
<feature type="compositionally biased region" description="Polar residues" evidence="1">
    <location>
        <begin position="139"/>
        <end position="165"/>
    </location>
</feature>
<accession>A0A0M0BVC2</accession>
<feature type="region of interest" description="Disordered" evidence="1">
    <location>
        <begin position="115"/>
        <end position="206"/>
    </location>
</feature>
<name>A0A0M0BVC2_9ARCH</name>
<evidence type="ECO:0000313" key="3">
    <source>
        <dbReference type="Proteomes" id="UP000054016"/>
    </source>
</evidence>
<dbReference type="AlphaFoldDB" id="A0A0M0BVC2"/>
<dbReference type="EMBL" id="LFWV01000005">
    <property type="protein sequence ID" value="KON32315.1"/>
    <property type="molecule type" value="Genomic_DNA"/>
</dbReference>
<evidence type="ECO:0000256" key="1">
    <source>
        <dbReference type="SAM" id="MobiDB-lite"/>
    </source>
</evidence>
<proteinExistence type="predicted"/>
<organism evidence="2 3">
    <name type="scientific">miscellaneous Crenarchaeota group-1 archaeon SG8-32-3</name>
    <dbReference type="NCBI Taxonomy" id="1685125"/>
    <lineage>
        <taxon>Archaea</taxon>
        <taxon>Candidatus Bathyarchaeota</taxon>
        <taxon>MCG-1</taxon>
    </lineage>
</organism>
<protein>
    <submittedName>
        <fullName evidence="2">Uncharacterized protein</fullName>
    </submittedName>
</protein>
<feature type="compositionally biased region" description="Pro residues" evidence="1">
    <location>
        <begin position="169"/>
        <end position="180"/>
    </location>
</feature>
<comment type="caution">
    <text evidence="2">The sequence shown here is derived from an EMBL/GenBank/DDBJ whole genome shotgun (WGS) entry which is preliminary data.</text>
</comment>